<feature type="domain" description="Lipoyl-binding" evidence="4">
    <location>
        <begin position="2"/>
        <end position="77"/>
    </location>
</feature>
<dbReference type="AlphaFoldDB" id="A0A6J7KAJ4"/>
<protein>
    <submittedName>
        <fullName evidence="5">Unannotated protein</fullName>
    </submittedName>
</protein>
<evidence type="ECO:0000256" key="3">
    <source>
        <dbReference type="ARBA" id="ARBA00023315"/>
    </source>
</evidence>
<name>A0A6J7KAJ4_9ZZZZ</name>
<evidence type="ECO:0000313" key="5">
    <source>
        <dbReference type="EMBL" id="CAB4952527.1"/>
    </source>
</evidence>
<dbReference type="InterPro" id="IPR050743">
    <property type="entry name" value="2-oxoacid_DH_E2_comp"/>
</dbReference>
<evidence type="ECO:0000259" key="4">
    <source>
        <dbReference type="PROSITE" id="PS50968"/>
    </source>
</evidence>
<accession>A0A6J7KAJ4</accession>
<dbReference type="Gene3D" id="2.40.50.100">
    <property type="match status" value="1"/>
</dbReference>
<dbReference type="CDD" id="cd06849">
    <property type="entry name" value="lipoyl_domain"/>
    <property type="match status" value="1"/>
</dbReference>
<dbReference type="PANTHER" id="PTHR43178">
    <property type="entry name" value="DIHYDROLIPOAMIDE ACETYLTRANSFERASE COMPONENT OF PYRUVATE DEHYDROGENASE COMPLEX"/>
    <property type="match status" value="1"/>
</dbReference>
<evidence type="ECO:0000256" key="1">
    <source>
        <dbReference type="ARBA" id="ARBA00001938"/>
    </source>
</evidence>
<keyword evidence="3" id="KW-0012">Acyltransferase</keyword>
<dbReference type="PROSITE" id="PS50968">
    <property type="entry name" value="BIOTINYL_LIPOYL"/>
    <property type="match status" value="1"/>
</dbReference>
<sequence>MRHDVTLPLIGGDPTDIYIVDWLVEIGEEMTEGAPLLLVEADKAQVEIPAPAAGRLITVLVLADDEVKVGQVIATLEVP</sequence>
<dbReference type="InterPro" id="IPR011053">
    <property type="entry name" value="Single_hybrid_motif"/>
</dbReference>
<keyword evidence="2" id="KW-0808">Transferase</keyword>
<evidence type="ECO:0000256" key="2">
    <source>
        <dbReference type="ARBA" id="ARBA00022679"/>
    </source>
</evidence>
<dbReference type="GO" id="GO:0005737">
    <property type="term" value="C:cytoplasm"/>
    <property type="evidence" value="ECO:0007669"/>
    <property type="project" value="TreeGrafter"/>
</dbReference>
<dbReference type="GO" id="GO:0031405">
    <property type="term" value="F:lipoic acid binding"/>
    <property type="evidence" value="ECO:0007669"/>
    <property type="project" value="TreeGrafter"/>
</dbReference>
<dbReference type="GO" id="GO:0016407">
    <property type="term" value="F:acetyltransferase activity"/>
    <property type="evidence" value="ECO:0007669"/>
    <property type="project" value="TreeGrafter"/>
</dbReference>
<dbReference type="EMBL" id="CAFBNE010000049">
    <property type="protein sequence ID" value="CAB4952527.1"/>
    <property type="molecule type" value="Genomic_DNA"/>
</dbReference>
<dbReference type="Pfam" id="PF00364">
    <property type="entry name" value="Biotin_lipoyl"/>
    <property type="match status" value="1"/>
</dbReference>
<organism evidence="5">
    <name type="scientific">freshwater metagenome</name>
    <dbReference type="NCBI Taxonomy" id="449393"/>
    <lineage>
        <taxon>unclassified sequences</taxon>
        <taxon>metagenomes</taxon>
        <taxon>ecological metagenomes</taxon>
    </lineage>
</organism>
<dbReference type="PANTHER" id="PTHR43178:SF5">
    <property type="entry name" value="LIPOAMIDE ACYLTRANSFERASE COMPONENT OF BRANCHED-CHAIN ALPHA-KETO ACID DEHYDROGENASE COMPLEX, MITOCHONDRIAL"/>
    <property type="match status" value="1"/>
</dbReference>
<gene>
    <name evidence="5" type="ORF">UFOPK3772_01643</name>
</gene>
<comment type="cofactor">
    <cofactor evidence="1">
        <name>(R)-lipoate</name>
        <dbReference type="ChEBI" id="CHEBI:83088"/>
    </cofactor>
</comment>
<reference evidence="5" key="1">
    <citation type="submission" date="2020-05" db="EMBL/GenBank/DDBJ databases">
        <authorList>
            <person name="Chiriac C."/>
            <person name="Salcher M."/>
            <person name="Ghai R."/>
            <person name="Kavagutti S V."/>
        </authorList>
    </citation>
    <scope>NUCLEOTIDE SEQUENCE</scope>
</reference>
<proteinExistence type="predicted"/>
<dbReference type="SUPFAM" id="SSF51230">
    <property type="entry name" value="Single hybrid motif"/>
    <property type="match status" value="1"/>
</dbReference>
<dbReference type="InterPro" id="IPR000089">
    <property type="entry name" value="Biotin_lipoyl"/>
</dbReference>